<name>A0A0G0HES5_9BACT</name>
<evidence type="ECO:0008006" key="3">
    <source>
        <dbReference type="Google" id="ProtNLM"/>
    </source>
</evidence>
<dbReference type="EMBL" id="LBTI01000029">
    <property type="protein sequence ID" value="KKQ37065.1"/>
    <property type="molecule type" value="Genomic_DNA"/>
</dbReference>
<evidence type="ECO:0000313" key="1">
    <source>
        <dbReference type="EMBL" id="KKQ37065.1"/>
    </source>
</evidence>
<accession>A0A0G0HES5</accession>
<evidence type="ECO:0000313" key="2">
    <source>
        <dbReference type="Proteomes" id="UP000034591"/>
    </source>
</evidence>
<comment type="caution">
    <text evidence="1">The sequence shown here is derived from an EMBL/GenBank/DDBJ whole genome shotgun (WGS) entry which is preliminary data.</text>
</comment>
<proteinExistence type="predicted"/>
<reference evidence="1 2" key="1">
    <citation type="journal article" date="2015" name="Nature">
        <title>rRNA introns, odd ribosomes, and small enigmatic genomes across a large radiation of phyla.</title>
        <authorList>
            <person name="Brown C.T."/>
            <person name="Hug L.A."/>
            <person name="Thomas B.C."/>
            <person name="Sharon I."/>
            <person name="Castelle C.J."/>
            <person name="Singh A."/>
            <person name="Wilkins M.J."/>
            <person name="Williams K.H."/>
            <person name="Banfield J.F."/>
        </authorList>
    </citation>
    <scope>NUCLEOTIDE SEQUENCE [LARGE SCALE GENOMIC DNA]</scope>
</reference>
<organism evidence="1 2">
    <name type="scientific">Candidatus Woesebacteria bacterium GW2011_GWA1_37_7</name>
    <dbReference type="NCBI Taxonomy" id="1618545"/>
    <lineage>
        <taxon>Bacteria</taxon>
        <taxon>Candidatus Woeseibacteriota</taxon>
    </lineage>
</organism>
<dbReference type="STRING" id="1618545.US53_C0029G0014"/>
<sequence>MKYKFDYSSEKDLILRETRKIGFDEIMEAIESGKVLDDIDHFNKKRYPNQRILIVNINNKVYAVPYVIDKIRKVRFLKTIYPNISLKKKYLKI</sequence>
<gene>
    <name evidence="1" type="ORF">US53_C0029G0014</name>
</gene>
<dbReference type="AlphaFoldDB" id="A0A0G0HES5"/>
<dbReference type="Proteomes" id="UP000034591">
    <property type="component" value="Unassembled WGS sequence"/>
</dbReference>
<protein>
    <recommendedName>
        <fullName evidence="3">Toxin</fullName>
    </recommendedName>
</protein>